<proteinExistence type="predicted"/>
<evidence type="ECO:0000313" key="2">
    <source>
        <dbReference type="Proteomes" id="UP000270094"/>
    </source>
</evidence>
<dbReference type="EMBL" id="UYYB01101884">
    <property type="protein sequence ID" value="VDM78416.1"/>
    <property type="molecule type" value="Genomic_DNA"/>
</dbReference>
<sequence>MKTSRLAKCKKTKILTRRDKLNRLFTDEKIFTVEPLRNAQNQRELRLEGTQRVVKTEKTHLLQPKLGSGHVQKGVKINGKTYREQILEATVIP</sequence>
<name>A0A3P7J5G8_STRVU</name>
<keyword evidence="2" id="KW-1185">Reference proteome</keyword>
<reference evidence="1 2" key="1">
    <citation type="submission" date="2018-11" db="EMBL/GenBank/DDBJ databases">
        <authorList>
            <consortium name="Pathogen Informatics"/>
        </authorList>
    </citation>
    <scope>NUCLEOTIDE SEQUENCE [LARGE SCALE GENOMIC DNA]</scope>
</reference>
<dbReference type="OrthoDB" id="7951431at2759"/>
<dbReference type="Proteomes" id="UP000270094">
    <property type="component" value="Unassembled WGS sequence"/>
</dbReference>
<protein>
    <submittedName>
        <fullName evidence="1">Uncharacterized protein</fullName>
    </submittedName>
</protein>
<dbReference type="AlphaFoldDB" id="A0A3P7J5G8"/>
<accession>A0A3P7J5G8</accession>
<evidence type="ECO:0000313" key="1">
    <source>
        <dbReference type="EMBL" id="VDM78416.1"/>
    </source>
</evidence>
<gene>
    <name evidence="1" type="ORF">SVUK_LOCUS13414</name>
</gene>
<organism evidence="1 2">
    <name type="scientific">Strongylus vulgaris</name>
    <name type="common">Blood worm</name>
    <dbReference type="NCBI Taxonomy" id="40348"/>
    <lineage>
        <taxon>Eukaryota</taxon>
        <taxon>Metazoa</taxon>
        <taxon>Ecdysozoa</taxon>
        <taxon>Nematoda</taxon>
        <taxon>Chromadorea</taxon>
        <taxon>Rhabditida</taxon>
        <taxon>Rhabditina</taxon>
        <taxon>Rhabditomorpha</taxon>
        <taxon>Strongyloidea</taxon>
        <taxon>Strongylidae</taxon>
        <taxon>Strongylus</taxon>
    </lineage>
</organism>